<dbReference type="SUPFAM" id="SSF53383">
    <property type="entry name" value="PLP-dependent transferases"/>
    <property type="match status" value="1"/>
</dbReference>
<dbReference type="AlphaFoldDB" id="A0A0G3EIJ1"/>
<gene>
    <name evidence="8" type="ORF">L21SP4_02023</name>
</gene>
<dbReference type="RefSeq" id="WP_052882509.1">
    <property type="nucleotide sequence ID" value="NZ_CP010904.1"/>
</dbReference>
<keyword evidence="9" id="KW-1185">Reference proteome</keyword>
<keyword evidence="5" id="KW-0663">Pyridoxal phosphate</keyword>
<evidence type="ECO:0000313" key="8">
    <source>
        <dbReference type="EMBL" id="AKJ65257.1"/>
    </source>
</evidence>
<reference evidence="8 9" key="2">
    <citation type="journal article" date="2016" name="ISME J.">
        <title>Characterization of the first cultured representative of Verrucomicrobia subdivision 5 indicates the proposal of a novel phylum.</title>
        <authorList>
            <person name="Spring S."/>
            <person name="Bunk B."/>
            <person name="Sproer C."/>
            <person name="Schumann P."/>
            <person name="Rohde M."/>
            <person name="Tindall B.J."/>
            <person name="Klenk H.P."/>
        </authorList>
    </citation>
    <scope>NUCLEOTIDE SEQUENCE [LARGE SCALE GENOMIC DNA]</scope>
    <source>
        <strain evidence="8 9">L21-Fru-AB</strain>
    </source>
</reference>
<evidence type="ECO:0000256" key="2">
    <source>
        <dbReference type="ARBA" id="ARBA00007441"/>
    </source>
</evidence>
<dbReference type="InterPro" id="IPR015421">
    <property type="entry name" value="PyrdxlP-dep_Trfase_major"/>
</dbReference>
<evidence type="ECO:0000256" key="4">
    <source>
        <dbReference type="ARBA" id="ARBA00022679"/>
    </source>
</evidence>
<dbReference type="InterPro" id="IPR050596">
    <property type="entry name" value="AspAT/PAT-like"/>
</dbReference>
<dbReference type="Gene3D" id="3.40.640.10">
    <property type="entry name" value="Type I PLP-dependent aspartate aminotransferase-like (Major domain)"/>
    <property type="match status" value="1"/>
</dbReference>
<dbReference type="GO" id="GO:0008483">
    <property type="term" value="F:transaminase activity"/>
    <property type="evidence" value="ECO:0007669"/>
    <property type="project" value="UniProtKB-KW"/>
</dbReference>
<protein>
    <recommendedName>
        <fullName evidence="6">Aminotransferase</fullName>
        <ecNumber evidence="6">2.6.1.-</ecNumber>
    </recommendedName>
</protein>
<evidence type="ECO:0000313" key="9">
    <source>
        <dbReference type="Proteomes" id="UP000035268"/>
    </source>
</evidence>
<keyword evidence="3 6" id="KW-0032">Aminotransferase</keyword>
<dbReference type="PANTHER" id="PTHR46383:SF3">
    <property type="entry name" value="ASPARTATE AMINOTRANSFERASE-RELATED"/>
    <property type="match status" value="1"/>
</dbReference>
<evidence type="ECO:0000256" key="3">
    <source>
        <dbReference type="ARBA" id="ARBA00022576"/>
    </source>
</evidence>
<keyword evidence="4 6" id="KW-0808">Transferase</keyword>
<dbReference type="STRING" id="1307763.L21SP4_02023"/>
<dbReference type="EMBL" id="CP010904">
    <property type="protein sequence ID" value="AKJ65257.1"/>
    <property type="molecule type" value="Genomic_DNA"/>
</dbReference>
<sequence>MNDSRSPRDRVGRVVRDLPRSGIRDFFELVAARDNVISLGVGEPDFATPWRVREATIFALEHGATSYSSNLGLPQLRRAISSYVKRRTGVEYDPKTEILVTVGVSEALDLAMRALLEPGDEALYHEPSYVSYNPVIRLAGGTPVAVETGSEHGFRVTRARLEECTGERTRLLLLNYPNNPTGAALEPADVAEIAAFARERDLLVLSDEIYGELTYDRDHCSLISQPGMKERTVYLHGMSKAWSMTGYRLGFACAPAELIEAMMKIHQYTMLCAPTPSQKGAIEALENGDEDVESMRAEYRRRRNVMHSRFEAMGLPCMRPDGAFYMMPWIGDTGMTSKEFAVRLLEEKDVAVVPGTAFGECGEGYVRCCFAASMDHIRAALERIEAFLASEKVSQ</sequence>
<dbReference type="InterPro" id="IPR004839">
    <property type="entry name" value="Aminotransferase_I/II_large"/>
</dbReference>
<dbReference type="EC" id="2.6.1.-" evidence="6"/>
<dbReference type="CDD" id="cd00609">
    <property type="entry name" value="AAT_like"/>
    <property type="match status" value="1"/>
</dbReference>
<evidence type="ECO:0000259" key="7">
    <source>
        <dbReference type="Pfam" id="PF00155"/>
    </source>
</evidence>
<dbReference type="Gene3D" id="3.90.1150.10">
    <property type="entry name" value="Aspartate Aminotransferase, domain 1"/>
    <property type="match status" value="1"/>
</dbReference>
<dbReference type="GO" id="GO:0030170">
    <property type="term" value="F:pyridoxal phosphate binding"/>
    <property type="evidence" value="ECO:0007669"/>
    <property type="project" value="InterPro"/>
</dbReference>
<accession>A0A0G3EIJ1</accession>
<name>A0A0G3EIJ1_9BACT</name>
<dbReference type="KEGG" id="vbl:L21SP4_02023"/>
<dbReference type="OrthoDB" id="9813612at2"/>
<dbReference type="GO" id="GO:0006520">
    <property type="term" value="P:amino acid metabolic process"/>
    <property type="evidence" value="ECO:0007669"/>
    <property type="project" value="InterPro"/>
</dbReference>
<comment type="cofactor">
    <cofactor evidence="1 6">
        <name>pyridoxal 5'-phosphate</name>
        <dbReference type="ChEBI" id="CHEBI:597326"/>
    </cofactor>
</comment>
<dbReference type="PATRIC" id="fig|1609981.3.peg.2104"/>
<dbReference type="InterPro" id="IPR015424">
    <property type="entry name" value="PyrdxlP-dep_Trfase"/>
</dbReference>
<feature type="domain" description="Aminotransferase class I/classII large" evidence="7">
    <location>
        <begin position="35"/>
        <end position="384"/>
    </location>
</feature>
<evidence type="ECO:0000256" key="1">
    <source>
        <dbReference type="ARBA" id="ARBA00001933"/>
    </source>
</evidence>
<organism evidence="8 9">
    <name type="scientific">Kiritimatiella glycovorans</name>
    <dbReference type="NCBI Taxonomy" id="1307763"/>
    <lineage>
        <taxon>Bacteria</taxon>
        <taxon>Pseudomonadati</taxon>
        <taxon>Kiritimatiellota</taxon>
        <taxon>Kiritimatiellia</taxon>
        <taxon>Kiritimatiellales</taxon>
        <taxon>Kiritimatiellaceae</taxon>
        <taxon>Kiritimatiella</taxon>
    </lineage>
</organism>
<evidence type="ECO:0000256" key="5">
    <source>
        <dbReference type="ARBA" id="ARBA00022898"/>
    </source>
</evidence>
<dbReference type="InterPro" id="IPR015422">
    <property type="entry name" value="PyrdxlP-dep_Trfase_small"/>
</dbReference>
<dbReference type="Pfam" id="PF00155">
    <property type="entry name" value="Aminotran_1_2"/>
    <property type="match status" value="1"/>
</dbReference>
<proteinExistence type="inferred from homology"/>
<dbReference type="InterPro" id="IPR004838">
    <property type="entry name" value="NHTrfase_class1_PyrdxlP-BS"/>
</dbReference>
<comment type="similarity">
    <text evidence="2 6">Belongs to the class-I pyridoxal-phosphate-dependent aminotransferase family.</text>
</comment>
<dbReference type="PANTHER" id="PTHR46383">
    <property type="entry name" value="ASPARTATE AMINOTRANSFERASE"/>
    <property type="match status" value="1"/>
</dbReference>
<dbReference type="FunFam" id="3.40.640.10:FF:000033">
    <property type="entry name" value="Aspartate aminotransferase"/>
    <property type="match status" value="1"/>
</dbReference>
<dbReference type="PROSITE" id="PS00105">
    <property type="entry name" value="AA_TRANSFER_CLASS_1"/>
    <property type="match status" value="1"/>
</dbReference>
<dbReference type="Proteomes" id="UP000035268">
    <property type="component" value="Chromosome"/>
</dbReference>
<evidence type="ECO:0000256" key="6">
    <source>
        <dbReference type="RuleBase" id="RU000481"/>
    </source>
</evidence>
<reference evidence="9" key="1">
    <citation type="submission" date="2015-02" db="EMBL/GenBank/DDBJ databases">
        <title>Description and complete genome sequence of the first cultured representative of the subdivision 5 of the Verrucomicrobia phylum.</title>
        <authorList>
            <person name="Spring S."/>
            <person name="Bunk B."/>
            <person name="Sproer C."/>
            <person name="Klenk H.-P."/>
        </authorList>
    </citation>
    <scope>NUCLEOTIDE SEQUENCE [LARGE SCALE GENOMIC DNA]</scope>
    <source>
        <strain evidence="9">L21-Fru-AB</strain>
    </source>
</reference>